<evidence type="ECO:0000256" key="3">
    <source>
        <dbReference type="ARBA" id="ARBA00022618"/>
    </source>
</evidence>
<name>A0A4Y2KZW0_ARAVE</name>
<keyword evidence="3" id="KW-0132">Cell division</keyword>
<dbReference type="SUPFAM" id="SSF52540">
    <property type="entry name" value="P-loop containing nucleoside triphosphate hydrolases"/>
    <property type="match status" value="2"/>
</dbReference>
<dbReference type="GO" id="GO:0016787">
    <property type="term" value="F:hydrolase activity"/>
    <property type="evidence" value="ECO:0007669"/>
    <property type="project" value="UniProtKB-KW"/>
</dbReference>
<dbReference type="InterPro" id="IPR049730">
    <property type="entry name" value="SNF2/RAD54-like_C"/>
</dbReference>
<keyword evidence="8" id="KW-0067">ATP-binding</keyword>
<proteinExistence type="predicted"/>
<feature type="domain" description="Helicase ATP-binding" evidence="13">
    <location>
        <begin position="339"/>
        <end position="505"/>
    </location>
</feature>
<organism evidence="15 16">
    <name type="scientific">Araneus ventricosus</name>
    <name type="common">Orbweaver spider</name>
    <name type="synonym">Epeira ventricosa</name>
    <dbReference type="NCBI Taxonomy" id="182803"/>
    <lineage>
        <taxon>Eukaryota</taxon>
        <taxon>Metazoa</taxon>
        <taxon>Ecdysozoa</taxon>
        <taxon>Arthropoda</taxon>
        <taxon>Chelicerata</taxon>
        <taxon>Arachnida</taxon>
        <taxon>Araneae</taxon>
        <taxon>Araneomorphae</taxon>
        <taxon>Entelegynae</taxon>
        <taxon>Araneoidea</taxon>
        <taxon>Araneidae</taxon>
        <taxon>Araneus</taxon>
    </lineage>
</organism>
<dbReference type="CDD" id="cd18004">
    <property type="entry name" value="DEXHc_RAD54"/>
    <property type="match status" value="1"/>
</dbReference>
<dbReference type="CDD" id="cd18793">
    <property type="entry name" value="SF2_C_SNF"/>
    <property type="match status" value="1"/>
</dbReference>
<evidence type="ECO:0000256" key="1">
    <source>
        <dbReference type="ARBA" id="ARBA00011467"/>
    </source>
</evidence>
<evidence type="ECO:0000259" key="13">
    <source>
        <dbReference type="PROSITE" id="PS51192"/>
    </source>
</evidence>
<dbReference type="InterPro" id="IPR001650">
    <property type="entry name" value="Helicase_C-like"/>
</dbReference>
<evidence type="ECO:0000256" key="8">
    <source>
        <dbReference type="ARBA" id="ARBA00022840"/>
    </source>
</evidence>
<keyword evidence="7" id="KW-0347">Helicase</keyword>
<keyword evidence="4" id="KW-0547">Nucleotide-binding</keyword>
<evidence type="ECO:0000256" key="11">
    <source>
        <dbReference type="ARBA" id="ARBA00029956"/>
    </source>
</evidence>
<feature type="compositionally biased region" description="Polar residues" evidence="12">
    <location>
        <begin position="242"/>
        <end position="255"/>
    </location>
</feature>
<dbReference type="GO" id="GO:0005524">
    <property type="term" value="F:ATP binding"/>
    <property type="evidence" value="ECO:0007669"/>
    <property type="project" value="UniProtKB-KW"/>
</dbReference>
<dbReference type="InterPro" id="IPR014001">
    <property type="entry name" value="Helicase_ATP-bd"/>
</dbReference>
<dbReference type="Gene3D" id="3.40.50.10810">
    <property type="entry name" value="Tandem AAA-ATPase domain"/>
    <property type="match status" value="1"/>
</dbReference>
<evidence type="ECO:0000256" key="4">
    <source>
        <dbReference type="ARBA" id="ARBA00022741"/>
    </source>
</evidence>
<dbReference type="InterPro" id="IPR050496">
    <property type="entry name" value="SNF2_RAD54_helicase_repair"/>
</dbReference>
<evidence type="ECO:0000256" key="9">
    <source>
        <dbReference type="ARBA" id="ARBA00023306"/>
    </source>
</evidence>
<keyword evidence="9" id="KW-0131">Cell cycle</keyword>
<dbReference type="PROSITE" id="PS51192">
    <property type="entry name" value="HELICASE_ATP_BIND_1"/>
    <property type="match status" value="1"/>
</dbReference>
<dbReference type="GO" id="GO:0051301">
    <property type="term" value="P:cell division"/>
    <property type="evidence" value="ECO:0007669"/>
    <property type="project" value="UniProtKB-KW"/>
</dbReference>
<dbReference type="GO" id="GO:0004386">
    <property type="term" value="F:helicase activity"/>
    <property type="evidence" value="ECO:0007669"/>
    <property type="project" value="UniProtKB-KW"/>
</dbReference>
<evidence type="ECO:0000256" key="10">
    <source>
        <dbReference type="ARBA" id="ARBA00024776"/>
    </source>
</evidence>
<dbReference type="FunFam" id="3.40.50.300:FF:000332">
    <property type="entry name" value="DNA repair and recombination protein RAD54-like"/>
    <property type="match status" value="1"/>
</dbReference>
<dbReference type="Gene3D" id="1.20.120.850">
    <property type="entry name" value="SWI2/SNF2 ATPases, N-terminal domain"/>
    <property type="match status" value="1"/>
</dbReference>
<dbReference type="EMBL" id="BGPR01005129">
    <property type="protein sequence ID" value="GBN07083.1"/>
    <property type="molecule type" value="Genomic_DNA"/>
</dbReference>
<feature type="region of interest" description="Disordered" evidence="12">
    <location>
        <begin position="239"/>
        <end position="258"/>
    </location>
</feature>
<evidence type="ECO:0000256" key="5">
    <source>
        <dbReference type="ARBA" id="ARBA00022776"/>
    </source>
</evidence>
<evidence type="ECO:0000256" key="7">
    <source>
        <dbReference type="ARBA" id="ARBA00022806"/>
    </source>
</evidence>
<dbReference type="GO" id="GO:0007131">
    <property type="term" value="P:reciprocal meiotic recombination"/>
    <property type="evidence" value="ECO:0007669"/>
    <property type="project" value="TreeGrafter"/>
</dbReference>
<protein>
    <recommendedName>
        <fullName evidence="2">DNA repair and recombination protein RAD54-like</fullName>
    </recommendedName>
    <alternativeName>
        <fullName evidence="11">Protein okra</fullName>
    </alternativeName>
</protein>
<dbReference type="PANTHER" id="PTHR45629:SF7">
    <property type="entry name" value="DNA EXCISION REPAIR PROTEIN ERCC-6-RELATED"/>
    <property type="match status" value="1"/>
</dbReference>
<evidence type="ECO:0000256" key="2">
    <source>
        <dbReference type="ARBA" id="ARBA00015341"/>
    </source>
</evidence>
<dbReference type="FunFam" id="3.40.50.10810:FF:000020">
    <property type="entry name" value="DNA repair and recombination protein RAD54B"/>
    <property type="match status" value="1"/>
</dbReference>
<reference evidence="15 16" key="1">
    <citation type="journal article" date="2019" name="Sci. Rep.">
        <title>Orb-weaving spider Araneus ventricosus genome elucidates the spidroin gene catalogue.</title>
        <authorList>
            <person name="Kono N."/>
            <person name="Nakamura H."/>
            <person name="Ohtoshi R."/>
            <person name="Moran D.A.P."/>
            <person name="Shinohara A."/>
            <person name="Yoshida Y."/>
            <person name="Fujiwara M."/>
            <person name="Mori M."/>
            <person name="Tomita M."/>
            <person name="Arakawa K."/>
        </authorList>
    </citation>
    <scope>NUCLEOTIDE SEQUENCE [LARGE SCALE GENOMIC DNA]</scope>
</reference>
<dbReference type="Pfam" id="PF00271">
    <property type="entry name" value="Helicase_C"/>
    <property type="match status" value="1"/>
</dbReference>
<dbReference type="AlphaFoldDB" id="A0A4Y2KZW0"/>
<comment type="function">
    <text evidence="10">Involved in mitotic DNA repair and meiotic recombination. Functions in the recombinational DNA repair pathway. Essential for interhomolog gene conversion (GC), but may have a less important role in intersister GC than spn-A/Rad51. In the presence of DNA, spn-A/Rad51 enhances the ATPase activity of okr/Rad54.</text>
</comment>
<dbReference type="InterPro" id="IPR038718">
    <property type="entry name" value="SNF2-like_sf"/>
</dbReference>
<keyword evidence="5" id="KW-0498">Mitosis</keyword>
<accession>A0A4Y2KZW0</accession>
<comment type="subunit">
    <text evidence="1">Interacts (via N-terminus) with spn-A/Rad51.</text>
</comment>
<evidence type="ECO:0000313" key="15">
    <source>
        <dbReference type="EMBL" id="GBN07083.1"/>
    </source>
</evidence>
<evidence type="ECO:0000313" key="16">
    <source>
        <dbReference type="Proteomes" id="UP000499080"/>
    </source>
</evidence>
<keyword evidence="6" id="KW-0378">Hydrolase</keyword>
<dbReference type="SMART" id="SM00487">
    <property type="entry name" value="DEXDc"/>
    <property type="match status" value="1"/>
</dbReference>
<sequence>MRRSAAPSFQSSAKRLKFLSPSLNFEDQMKKDNELFNLWNSESNNTNKCIRTKTTQHQEKSLTACKENVSSAERSTEELLELLLKPACQEPKIDHGDKQIKLNSAESAINIQLEKQQKFPAYNTVPFQTLKQTERKDEKQRFTDSCDLPSSNKVELYYNILWCKRSAKKHKIWEGDGTLIIKGRSAVLKDSDGKIIDRGIGYKIKEIESLEDGSKFYIGSKECEIQYLMSTEECKNLGISDTPENNLPDKSSGPKQTDLLRKLPRPPFKFITPLCKPGNQTIVSEEDEFILPPPTEDHQKMYNHNGLPVTTVKIDTFLTKQLRIHQKEGIIFLYKCIMGLQHEYGQGAILADEMGLGKTLQCIALIWTLCKQGPYGKRPVLKRTIIITPSSLVINWKKEFHKWLGESRLPIYAVDKKHTVKDFIKAPKTILIISYEMFQRSADLLSPISFDLVICDEGHRIKNLNIKISNVINCLSTNRRILLTGTPIQNDLAEFYSIVDFVNPGALGSLQSFRRSFEKPILQSREQECSEEEKEIGEQCSEELNRLSMLFMLRRTQEVINQYLPSKTEIVAFCRPTELQKKLYNHLLNTGALWKLLASAGSMDSSLHLIYISLLRKLCNHPSLLYNIENLDDHHILNCIESAFPSNYQSSPSDSGKMKVLENMLKAFFSSSKKEKIVIVSGFTKTLNIIEELCRSKNYLYLRLDGSTNTSSRQELVDVFNLSYTKYHIFLLSSKAGGVGFNLIGASRIVLYDIDWNPANDLQAMARIWRDGQKHSVYIYRLLTTGTIEEKIYQRQLSKQCLSGSVLNPSGKEKLKFSREELKDLFTFHEDIQCLTHDLINCDCLNPNELNDRDDEKENSSKSISQNIGMEELMNWQHTKGPINNNNATDFILASSGDNITFLFSNTINSSASIQE</sequence>
<feature type="domain" description="Helicase C-terminal" evidence="14">
    <location>
        <begin position="664"/>
        <end position="823"/>
    </location>
</feature>
<gene>
    <name evidence="15" type="primary">RAD54B</name>
    <name evidence="15" type="ORF">AVEN_53032_1</name>
</gene>
<dbReference type="GO" id="GO:0005634">
    <property type="term" value="C:nucleus"/>
    <property type="evidence" value="ECO:0007669"/>
    <property type="project" value="TreeGrafter"/>
</dbReference>
<dbReference type="InterPro" id="IPR027417">
    <property type="entry name" value="P-loop_NTPase"/>
</dbReference>
<dbReference type="GO" id="GO:0015616">
    <property type="term" value="F:DNA translocase activity"/>
    <property type="evidence" value="ECO:0007669"/>
    <property type="project" value="TreeGrafter"/>
</dbReference>
<dbReference type="Pfam" id="PF00176">
    <property type="entry name" value="SNF2-rel_dom"/>
    <property type="match status" value="1"/>
</dbReference>
<dbReference type="OrthoDB" id="413460at2759"/>
<dbReference type="InterPro" id="IPR000330">
    <property type="entry name" value="SNF2_N"/>
</dbReference>
<dbReference type="PROSITE" id="PS51194">
    <property type="entry name" value="HELICASE_CTER"/>
    <property type="match status" value="1"/>
</dbReference>
<evidence type="ECO:0000256" key="12">
    <source>
        <dbReference type="SAM" id="MobiDB-lite"/>
    </source>
</evidence>
<evidence type="ECO:0000256" key="6">
    <source>
        <dbReference type="ARBA" id="ARBA00022801"/>
    </source>
</evidence>
<dbReference type="SMART" id="SM00490">
    <property type="entry name" value="HELICc"/>
    <property type="match status" value="1"/>
</dbReference>
<dbReference type="GO" id="GO:0000724">
    <property type="term" value="P:double-strand break repair via homologous recombination"/>
    <property type="evidence" value="ECO:0007669"/>
    <property type="project" value="TreeGrafter"/>
</dbReference>
<dbReference type="Proteomes" id="UP000499080">
    <property type="component" value="Unassembled WGS sequence"/>
</dbReference>
<dbReference type="PANTHER" id="PTHR45629">
    <property type="entry name" value="SNF2/RAD54 FAMILY MEMBER"/>
    <property type="match status" value="1"/>
</dbReference>
<comment type="caution">
    <text evidence="15">The sequence shown here is derived from an EMBL/GenBank/DDBJ whole genome shotgun (WGS) entry which is preliminary data.</text>
</comment>
<keyword evidence="16" id="KW-1185">Reference proteome</keyword>
<evidence type="ECO:0000259" key="14">
    <source>
        <dbReference type="PROSITE" id="PS51194"/>
    </source>
</evidence>
<dbReference type="Gene3D" id="3.40.50.300">
    <property type="entry name" value="P-loop containing nucleotide triphosphate hydrolases"/>
    <property type="match status" value="1"/>
</dbReference>